<keyword evidence="8" id="KW-0732">Signal</keyword>
<dbReference type="Gene3D" id="2.60.40.1120">
    <property type="entry name" value="Carboxypeptidase-like, regulatory domain"/>
    <property type="match status" value="1"/>
</dbReference>
<dbReference type="SUPFAM" id="SSF56935">
    <property type="entry name" value="Porins"/>
    <property type="match status" value="1"/>
</dbReference>
<keyword evidence="6 7" id="KW-0998">Cell outer membrane</keyword>
<evidence type="ECO:0000313" key="11">
    <source>
        <dbReference type="Proteomes" id="UP001597545"/>
    </source>
</evidence>
<feature type="domain" description="TonB-dependent receptor plug" evidence="9">
    <location>
        <begin position="122"/>
        <end position="231"/>
    </location>
</feature>
<dbReference type="NCBIfam" id="TIGR04056">
    <property type="entry name" value="OMP_RagA_SusC"/>
    <property type="match status" value="1"/>
</dbReference>
<dbReference type="Gene3D" id="2.40.170.20">
    <property type="entry name" value="TonB-dependent receptor, beta-barrel domain"/>
    <property type="match status" value="1"/>
</dbReference>
<feature type="chain" id="PRO_5046480186" evidence="8">
    <location>
        <begin position="29"/>
        <end position="1069"/>
    </location>
</feature>
<protein>
    <submittedName>
        <fullName evidence="10">SusC/RagA family TonB-linked outer membrane protein</fullName>
    </submittedName>
</protein>
<dbReference type="RefSeq" id="WP_380905957.1">
    <property type="nucleotide sequence ID" value="NZ_JBHUEG010000019.1"/>
</dbReference>
<feature type="signal peptide" evidence="8">
    <location>
        <begin position="1"/>
        <end position="28"/>
    </location>
</feature>
<dbReference type="InterPro" id="IPR012910">
    <property type="entry name" value="Plug_dom"/>
</dbReference>
<evidence type="ECO:0000256" key="6">
    <source>
        <dbReference type="ARBA" id="ARBA00023237"/>
    </source>
</evidence>
<comment type="caution">
    <text evidence="10">The sequence shown here is derived from an EMBL/GenBank/DDBJ whole genome shotgun (WGS) entry which is preliminary data.</text>
</comment>
<evidence type="ECO:0000256" key="7">
    <source>
        <dbReference type="PROSITE-ProRule" id="PRU01360"/>
    </source>
</evidence>
<dbReference type="InterPro" id="IPR037066">
    <property type="entry name" value="Plug_dom_sf"/>
</dbReference>
<keyword evidence="11" id="KW-1185">Reference proteome</keyword>
<name>A0ABW5KMT1_9SPHI</name>
<dbReference type="Proteomes" id="UP001597545">
    <property type="component" value="Unassembled WGS sequence"/>
</dbReference>
<dbReference type="InterPro" id="IPR023997">
    <property type="entry name" value="TonB-dep_OMP_SusC/RagA_CS"/>
</dbReference>
<evidence type="ECO:0000256" key="4">
    <source>
        <dbReference type="ARBA" id="ARBA00022692"/>
    </source>
</evidence>
<evidence type="ECO:0000256" key="5">
    <source>
        <dbReference type="ARBA" id="ARBA00023136"/>
    </source>
</evidence>
<evidence type="ECO:0000256" key="8">
    <source>
        <dbReference type="SAM" id="SignalP"/>
    </source>
</evidence>
<evidence type="ECO:0000313" key="10">
    <source>
        <dbReference type="EMBL" id="MFD2549639.1"/>
    </source>
</evidence>
<accession>A0ABW5KMT1</accession>
<proteinExistence type="inferred from homology"/>
<reference evidence="11" key="1">
    <citation type="journal article" date="2019" name="Int. J. Syst. Evol. Microbiol.">
        <title>The Global Catalogue of Microorganisms (GCM) 10K type strain sequencing project: providing services to taxonomists for standard genome sequencing and annotation.</title>
        <authorList>
            <consortium name="The Broad Institute Genomics Platform"/>
            <consortium name="The Broad Institute Genome Sequencing Center for Infectious Disease"/>
            <person name="Wu L."/>
            <person name="Ma J."/>
        </authorList>
    </citation>
    <scope>NUCLEOTIDE SEQUENCE [LARGE SCALE GENOMIC DNA]</scope>
    <source>
        <strain evidence="11">KCTC 42662</strain>
    </source>
</reference>
<dbReference type="Gene3D" id="2.170.130.10">
    <property type="entry name" value="TonB-dependent receptor, plug domain"/>
    <property type="match status" value="1"/>
</dbReference>
<evidence type="ECO:0000259" key="9">
    <source>
        <dbReference type="Pfam" id="PF07715"/>
    </source>
</evidence>
<dbReference type="SUPFAM" id="SSF49464">
    <property type="entry name" value="Carboxypeptidase regulatory domain-like"/>
    <property type="match status" value="1"/>
</dbReference>
<comment type="subcellular location">
    <subcellularLocation>
        <location evidence="1 7">Cell outer membrane</location>
        <topology evidence="1 7">Multi-pass membrane protein</topology>
    </subcellularLocation>
</comment>
<gene>
    <name evidence="10" type="ORF">ACFSR5_18490</name>
</gene>
<dbReference type="EMBL" id="JBHULR010000020">
    <property type="protein sequence ID" value="MFD2549639.1"/>
    <property type="molecule type" value="Genomic_DNA"/>
</dbReference>
<dbReference type="Pfam" id="PF07715">
    <property type="entry name" value="Plug"/>
    <property type="match status" value="1"/>
</dbReference>
<evidence type="ECO:0000256" key="1">
    <source>
        <dbReference type="ARBA" id="ARBA00004571"/>
    </source>
</evidence>
<evidence type="ECO:0000256" key="3">
    <source>
        <dbReference type="ARBA" id="ARBA00022452"/>
    </source>
</evidence>
<dbReference type="InterPro" id="IPR039426">
    <property type="entry name" value="TonB-dep_rcpt-like"/>
</dbReference>
<dbReference type="NCBIfam" id="TIGR04057">
    <property type="entry name" value="SusC_RagA_signa"/>
    <property type="match status" value="1"/>
</dbReference>
<keyword evidence="2 7" id="KW-0813">Transport</keyword>
<sequence>MYLLKFRTTVFCRLLVLLVPLLTGLSVAAQQTLHGQVVDNLGNPVAEATIKVKSSGQSAKADFTGSFSLEVRQLPAVLEVSSVGFLTIDVTVASTGKQTITLTPSDTQLEDVVVVAYGTQKKSTLVGSVAQIGADEIKKAPAMNITNTLAGRIPGLTALQQSGRPGADNASLYVRGIGTYGSNRGPLIIIDNVERPSSTLAYLDPNEIESISVLKDAVATAAYGSRAANGIILVTTRSGKREKTKVSYDYALNVGENTRFPKFLDGPDYMTWYNKGVEVDNDYLLHTNQPQVPLLYSQELIDAVRSGTNTNPLFGNTDWIGMLMDNKSYSQHHSATVSGGSENTQYFAALSHMDQGGVVKNTDFKRYNLRTNLTSKLNDYLTVGLNVGLRNQVSNLPGISPDNTAYMNPFYQAVRMLPNLPMYAENGLPVSYQSNAGYVNPIAAVERSGFQKYNTNVFQGQANVDFYVPGVQGLMAKVVGAYDYNAQDYKTWITPYETMGRAREQISGDFVHLTNVPGITKKTLRQGFSKNDRKTLQTSLNYARTFDAHTVGGLVLYEYSRTTGSLFAAGASNFPIDIIKDIDFGSRAEEDIIAATGSTSAENARAGVLARFNYAYKETYLLEMVSRWDASVNFKRENRWKAFPAIGLGWVVSNEEFFKEHMAGIDYFKVKASLGQSGNDRANEGTFPYMTTFSQNANPVVVIDGVPVSAIYTNPLQNPDLKWETSTTTNVGFESTFLNGKFGVDFEWFYRYTKDILGTVANLYPPSIGGYYPGLANIGEADNRGFDAQIRYRETFGDFRIGVTGNINWSTNRYLKLDEADGIPSWQSLIGKPIGTKIGFIADGMVQSWEEAANTPSPSSGIVAPGFFKYRDVNGDGKITRTEDMTYIGRANVPELMYGLAIDLAYKGFDFSALLQGAGRSAVSLAGTYEGSSGTSGVDDNTPFTRTFYGYGNSPYFLVENAWRPDNPNADFPRMTSYKATGLSSHNAHINSGWIRKGDYLRVKSIQLGYTLPKSVLSKAKIENIRLHVTGSNLFTFDKLKYLDPEMPNVNNGFYPQQKIYAFGINVTF</sequence>
<keyword evidence="5 7" id="KW-0472">Membrane</keyword>
<evidence type="ECO:0000256" key="2">
    <source>
        <dbReference type="ARBA" id="ARBA00022448"/>
    </source>
</evidence>
<comment type="similarity">
    <text evidence="7">Belongs to the TonB-dependent receptor family.</text>
</comment>
<dbReference type="PROSITE" id="PS52016">
    <property type="entry name" value="TONB_DEPENDENT_REC_3"/>
    <property type="match status" value="1"/>
</dbReference>
<dbReference type="Pfam" id="PF13715">
    <property type="entry name" value="CarbopepD_reg_2"/>
    <property type="match status" value="1"/>
</dbReference>
<dbReference type="InterPro" id="IPR008969">
    <property type="entry name" value="CarboxyPept-like_regulatory"/>
</dbReference>
<dbReference type="InterPro" id="IPR036942">
    <property type="entry name" value="Beta-barrel_TonB_sf"/>
</dbReference>
<organism evidence="10 11">
    <name type="scientific">Sphingobacterium suaedae</name>
    <dbReference type="NCBI Taxonomy" id="1686402"/>
    <lineage>
        <taxon>Bacteria</taxon>
        <taxon>Pseudomonadati</taxon>
        <taxon>Bacteroidota</taxon>
        <taxon>Sphingobacteriia</taxon>
        <taxon>Sphingobacteriales</taxon>
        <taxon>Sphingobacteriaceae</taxon>
        <taxon>Sphingobacterium</taxon>
    </lineage>
</organism>
<keyword evidence="4 7" id="KW-0812">Transmembrane</keyword>
<dbReference type="InterPro" id="IPR023996">
    <property type="entry name" value="TonB-dep_OMP_SusC/RagA"/>
</dbReference>
<keyword evidence="3 7" id="KW-1134">Transmembrane beta strand</keyword>